<dbReference type="InterPro" id="IPR049625">
    <property type="entry name" value="Glyco_transf_61_cat"/>
</dbReference>
<protein>
    <submittedName>
        <fullName evidence="2">Glycosyltransferase family 61 protein</fullName>
        <ecNumber evidence="2">2.4.-.-</ecNumber>
    </submittedName>
</protein>
<dbReference type="Pfam" id="PF04577">
    <property type="entry name" value="Glyco_transf_61"/>
    <property type="match status" value="1"/>
</dbReference>
<comment type="caution">
    <text evidence="2">The sequence shown here is derived from an EMBL/GenBank/DDBJ whole genome shotgun (WGS) entry which is preliminary data.</text>
</comment>
<evidence type="ECO:0000313" key="3">
    <source>
        <dbReference type="Proteomes" id="UP001595721"/>
    </source>
</evidence>
<reference evidence="3" key="1">
    <citation type="journal article" date="2019" name="Int. J. Syst. Evol. Microbiol.">
        <title>The Global Catalogue of Microorganisms (GCM) 10K type strain sequencing project: providing services to taxonomists for standard genome sequencing and annotation.</title>
        <authorList>
            <consortium name="The Broad Institute Genomics Platform"/>
            <consortium name="The Broad Institute Genome Sequencing Center for Infectious Disease"/>
            <person name="Wu L."/>
            <person name="Ma J."/>
        </authorList>
    </citation>
    <scope>NUCLEOTIDE SEQUENCE [LARGE SCALE GENOMIC DNA]</scope>
    <source>
        <strain evidence="3">KCTC 42899</strain>
    </source>
</reference>
<dbReference type="EMBL" id="JBHRXJ010000019">
    <property type="protein sequence ID" value="MFC3530135.1"/>
    <property type="molecule type" value="Genomic_DNA"/>
</dbReference>
<dbReference type="EC" id="2.4.-.-" evidence="2"/>
<keyword evidence="3" id="KW-1185">Reference proteome</keyword>
<organism evidence="2 3">
    <name type="scientific">Paracoccus mangrovi</name>
    <dbReference type="NCBI Taxonomy" id="1715645"/>
    <lineage>
        <taxon>Bacteria</taxon>
        <taxon>Pseudomonadati</taxon>
        <taxon>Pseudomonadota</taxon>
        <taxon>Alphaproteobacteria</taxon>
        <taxon>Rhodobacterales</taxon>
        <taxon>Paracoccaceae</taxon>
        <taxon>Paracoccus</taxon>
    </lineage>
</organism>
<keyword evidence="2" id="KW-0328">Glycosyltransferase</keyword>
<gene>
    <name evidence="2" type="ORF">ACFOMH_18355</name>
</gene>
<proteinExistence type="predicted"/>
<dbReference type="GO" id="GO:0016757">
    <property type="term" value="F:glycosyltransferase activity"/>
    <property type="evidence" value="ECO:0007669"/>
    <property type="project" value="UniProtKB-KW"/>
</dbReference>
<sequence>MPRLIGAPRKALFDAAVERWEICPAESVDIPAGIWLPDQIDYIARTEFGDLPDIIDQMRGNPAEWTPPTMGYRLRDVDFVDGVLYARGAEMHLRERRHAGLTYARPARAITGALYESWIGNRWFGNWLLNDCLAYRLAEAAGRPVTSAAPRGGHIAGYVARLGLAPEHIGDVHFDELILFDDLHNNSHRQARAQENRARLVPATPSRPLPGVFIFRGRSGDARILENEAEIAERLEAEQGFHIIHLDRDDVDDIARAVGATDLVMGVEGSQLAHGVIGMAPGGTVMTLQPADRVTTSLKLLTDCWRQGYAMLVGDGTAQGFRVEWDQIQRTLDLIAARNAENPS</sequence>
<keyword evidence="2" id="KW-0808">Transferase</keyword>
<name>A0ABV7R7F4_9RHOB</name>
<dbReference type="Proteomes" id="UP001595721">
    <property type="component" value="Unassembled WGS sequence"/>
</dbReference>
<accession>A0ABV7R7F4</accession>
<dbReference type="RefSeq" id="WP_377746288.1">
    <property type="nucleotide sequence ID" value="NZ_JBHRXJ010000019.1"/>
</dbReference>
<evidence type="ECO:0000313" key="2">
    <source>
        <dbReference type="EMBL" id="MFC3530135.1"/>
    </source>
</evidence>
<evidence type="ECO:0000259" key="1">
    <source>
        <dbReference type="Pfam" id="PF04577"/>
    </source>
</evidence>
<feature type="domain" description="Glycosyltransferase 61 catalytic" evidence="1">
    <location>
        <begin position="157"/>
        <end position="285"/>
    </location>
</feature>